<evidence type="ECO:0000313" key="7">
    <source>
        <dbReference type="Proteomes" id="UP001171945"/>
    </source>
</evidence>
<dbReference type="EMBL" id="JAUCGM010000026">
    <property type="protein sequence ID" value="MDM8561946.1"/>
    <property type="molecule type" value="Genomic_DNA"/>
</dbReference>
<dbReference type="EC" id="5.4.2.11" evidence="2"/>
<name>A0ABT7VSI0_9GAMM</name>
<dbReference type="SUPFAM" id="SSF53254">
    <property type="entry name" value="Phosphoglycerate mutase-like"/>
    <property type="match status" value="1"/>
</dbReference>
<dbReference type="InterPro" id="IPR005952">
    <property type="entry name" value="Phosphogly_mut1"/>
</dbReference>
<evidence type="ECO:0000313" key="6">
    <source>
        <dbReference type="EMBL" id="MDM8561946.1"/>
    </source>
</evidence>
<accession>A0ABT7VSI0</accession>
<gene>
    <name evidence="6" type="primary">gpmA</name>
    <name evidence="6" type="ORF">QUF54_01165</name>
</gene>
<sequence>RHGESVWNKENRFTGWTDVDLSEKGKIEALKTGEILKNEGYRFDVAFTSVLKRAIRTLWITLDQMDLMWIPVYRDWRLNERHYGILQGLNKAEVAKKYGEDQVKIWRRSSNISPPALAPEDERSPVHDPRYKALDKNALPLTENLEKTIERVLPYWHEEIVPIIKQGKKVLIVAHGNSLRALVKYLDKMSDQDIVGLNIPTGVPLVYELDENLNPIRHYYLGDEEAIKKATEAVANQGKV</sequence>
<dbReference type="Proteomes" id="UP001171945">
    <property type="component" value="Unassembled WGS sequence"/>
</dbReference>
<keyword evidence="5 6" id="KW-0413">Isomerase</keyword>
<evidence type="ECO:0000256" key="3">
    <source>
        <dbReference type="ARBA" id="ARBA00022432"/>
    </source>
</evidence>
<comment type="similarity">
    <text evidence="1">Belongs to the phosphoglycerate mutase family. BPG-dependent PGAM subfamily.</text>
</comment>
<dbReference type="SMART" id="SM00855">
    <property type="entry name" value="PGAM"/>
    <property type="match status" value="1"/>
</dbReference>
<dbReference type="GO" id="GO:0004619">
    <property type="term" value="F:phosphoglycerate mutase activity"/>
    <property type="evidence" value="ECO:0007669"/>
    <property type="project" value="UniProtKB-EC"/>
</dbReference>
<protein>
    <recommendedName>
        <fullName evidence="2">phosphoglycerate mutase (2,3-diphosphoglycerate-dependent)</fullName>
        <ecNumber evidence="2">5.4.2.11</ecNumber>
    </recommendedName>
</protein>
<comment type="caution">
    <text evidence="6">The sequence shown here is derived from an EMBL/GenBank/DDBJ whole genome shotgun (WGS) entry which is preliminary data.</text>
</comment>
<keyword evidence="3" id="KW-0312">Gluconeogenesis</keyword>
<keyword evidence="4" id="KW-0324">Glycolysis</keyword>
<dbReference type="NCBIfam" id="NF010713">
    <property type="entry name" value="PRK14115.1"/>
    <property type="match status" value="1"/>
</dbReference>
<reference evidence="6" key="1">
    <citation type="submission" date="2023-06" db="EMBL/GenBank/DDBJ databases">
        <title>Uncultivated large filamentous bacteria from sulfidic sediments reveal new species and different genomic features in energy metabolism and defense.</title>
        <authorList>
            <person name="Fonseca A."/>
        </authorList>
    </citation>
    <scope>NUCLEOTIDE SEQUENCE</scope>
    <source>
        <strain evidence="6">HSG4</strain>
    </source>
</reference>
<dbReference type="Pfam" id="PF00300">
    <property type="entry name" value="His_Phos_1"/>
    <property type="match status" value="1"/>
</dbReference>
<dbReference type="InterPro" id="IPR013078">
    <property type="entry name" value="His_Pase_superF_clade-1"/>
</dbReference>
<feature type="non-terminal residue" evidence="6">
    <location>
        <position position="1"/>
    </location>
</feature>
<dbReference type="PIRSF" id="PIRSF000709">
    <property type="entry name" value="6PFK_2-Ptase"/>
    <property type="match status" value="1"/>
</dbReference>
<proteinExistence type="inferred from homology"/>
<evidence type="ECO:0000256" key="1">
    <source>
        <dbReference type="ARBA" id="ARBA00006717"/>
    </source>
</evidence>
<dbReference type="PANTHER" id="PTHR11931">
    <property type="entry name" value="PHOSPHOGLYCERATE MUTASE"/>
    <property type="match status" value="1"/>
</dbReference>
<evidence type="ECO:0000256" key="4">
    <source>
        <dbReference type="ARBA" id="ARBA00023152"/>
    </source>
</evidence>
<dbReference type="Gene3D" id="3.40.50.1240">
    <property type="entry name" value="Phosphoglycerate mutase-like"/>
    <property type="match status" value="1"/>
</dbReference>
<dbReference type="InterPro" id="IPR029033">
    <property type="entry name" value="His_PPase_superfam"/>
</dbReference>
<evidence type="ECO:0000256" key="2">
    <source>
        <dbReference type="ARBA" id="ARBA00012028"/>
    </source>
</evidence>
<keyword evidence="7" id="KW-1185">Reference proteome</keyword>
<dbReference type="CDD" id="cd07067">
    <property type="entry name" value="HP_PGM_like"/>
    <property type="match status" value="1"/>
</dbReference>
<evidence type="ECO:0000256" key="5">
    <source>
        <dbReference type="ARBA" id="ARBA00023235"/>
    </source>
</evidence>
<organism evidence="6 7">
    <name type="scientific">Candidatus Marithioploca araucensis</name>
    <dbReference type="NCBI Taxonomy" id="70273"/>
    <lineage>
        <taxon>Bacteria</taxon>
        <taxon>Pseudomonadati</taxon>
        <taxon>Pseudomonadota</taxon>
        <taxon>Gammaproteobacteria</taxon>
        <taxon>Thiotrichales</taxon>
        <taxon>Thiotrichaceae</taxon>
        <taxon>Candidatus Marithioploca</taxon>
    </lineage>
</organism>
<dbReference type="NCBIfam" id="TIGR01258">
    <property type="entry name" value="pgm_1"/>
    <property type="match status" value="1"/>
</dbReference>
<dbReference type="HAMAP" id="MF_01039">
    <property type="entry name" value="PGAM_GpmA"/>
    <property type="match status" value="1"/>
</dbReference>